<proteinExistence type="predicted"/>
<dbReference type="EMBL" id="BAAARV010000015">
    <property type="protein sequence ID" value="GAA2335146.1"/>
    <property type="molecule type" value="Genomic_DNA"/>
</dbReference>
<keyword evidence="2" id="KW-1185">Reference proteome</keyword>
<sequence length="59" mass="6013">MTAQSMGEAMDIGAPSNALPTFEVSPTPCGATARKPHGRLVLTGSACRDTPLGRPAYGP</sequence>
<accession>A0ABN3FQF3</accession>
<comment type="caution">
    <text evidence="1">The sequence shown here is derived from an EMBL/GenBank/DDBJ whole genome shotgun (WGS) entry which is preliminary data.</text>
</comment>
<evidence type="ECO:0000313" key="2">
    <source>
        <dbReference type="Proteomes" id="UP001501444"/>
    </source>
</evidence>
<name>A0ABN3FQF3_9ACTN</name>
<reference evidence="1 2" key="1">
    <citation type="journal article" date="2019" name="Int. J. Syst. Evol. Microbiol.">
        <title>The Global Catalogue of Microorganisms (GCM) 10K type strain sequencing project: providing services to taxonomists for standard genome sequencing and annotation.</title>
        <authorList>
            <consortium name="The Broad Institute Genomics Platform"/>
            <consortium name="The Broad Institute Genome Sequencing Center for Infectious Disease"/>
            <person name="Wu L."/>
            <person name="Ma J."/>
        </authorList>
    </citation>
    <scope>NUCLEOTIDE SEQUENCE [LARGE SCALE GENOMIC DNA]</scope>
    <source>
        <strain evidence="1 2">JCM 3272</strain>
    </source>
</reference>
<protein>
    <submittedName>
        <fullName evidence="1">Uncharacterized protein</fullName>
    </submittedName>
</protein>
<organism evidence="1 2">
    <name type="scientific">Dactylosporangium salmoneum</name>
    <dbReference type="NCBI Taxonomy" id="53361"/>
    <lineage>
        <taxon>Bacteria</taxon>
        <taxon>Bacillati</taxon>
        <taxon>Actinomycetota</taxon>
        <taxon>Actinomycetes</taxon>
        <taxon>Micromonosporales</taxon>
        <taxon>Micromonosporaceae</taxon>
        <taxon>Dactylosporangium</taxon>
    </lineage>
</organism>
<evidence type="ECO:0000313" key="1">
    <source>
        <dbReference type="EMBL" id="GAA2335146.1"/>
    </source>
</evidence>
<gene>
    <name evidence="1" type="ORF">GCM10010170_014950</name>
</gene>
<dbReference type="Proteomes" id="UP001501444">
    <property type="component" value="Unassembled WGS sequence"/>
</dbReference>